<dbReference type="OrthoDB" id="123178at2"/>
<feature type="region of interest" description="Disordered" evidence="1">
    <location>
        <begin position="1"/>
        <end position="160"/>
    </location>
</feature>
<dbReference type="Proteomes" id="UP000316706">
    <property type="component" value="Unassembled WGS sequence"/>
</dbReference>
<evidence type="ECO:0000313" key="2">
    <source>
        <dbReference type="EMBL" id="TQM69074.1"/>
    </source>
</evidence>
<sequence length="234" mass="23964">MEHRRPGRRPAGGPLAGEPPVERPGEREGERSDGRHAERPGDRPRPAPPAGSGGAGDARVAGPPPLTPAMDEPGPVPGTAPGPPPGKGAPAAPPAGTGAPSRAETPERPEPGGQSPPTEGTRTPPSAGTPASSPAGADAPSSAGAPERLLDPAESERFRERWREVQSAFVDDPGESVRKADDLASEAVEALGRAAAEHRRTLSDGAGGGEHPDTERLRLALRGYRDLLDRIFAA</sequence>
<feature type="compositionally biased region" description="Basic and acidic residues" evidence="1">
    <location>
        <begin position="20"/>
        <end position="45"/>
    </location>
</feature>
<feature type="compositionally biased region" description="Basic and acidic residues" evidence="1">
    <location>
        <begin position="148"/>
        <end position="160"/>
    </location>
</feature>
<dbReference type="RefSeq" id="WP_141968919.1">
    <property type="nucleotide sequence ID" value="NZ_VFPO01000001.1"/>
</dbReference>
<feature type="compositionally biased region" description="Low complexity" evidence="1">
    <location>
        <begin position="124"/>
        <end position="146"/>
    </location>
</feature>
<name>A0A543IEU5_9ACTN</name>
<feature type="compositionally biased region" description="Low complexity" evidence="1">
    <location>
        <begin position="9"/>
        <end position="19"/>
    </location>
</feature>
<dbReference type="EMBL" id="VFPO01000001">
    <property type="protein sequence ID" value="TQM69074.1"/>
    <property type="molecule type" value="Genomic_DNA"/>
</dbReference>
<evidence type="ECO:0000256" key="1">
    <source>
        <dbReference type="SAM" id="MobiDB-lite"/>
    </source>
</evidence>
<proteinExistence type="predicted"/>
<accession>A0A543IEU5</accession>
<dbReference type="AlphaFoldDB" id="A0A543IEU5"/>
<comment type="caution">
    <text evidence="2">The sequence shown here is derived from an EMBL/GenBank/DDBJ whole genome shotgun (WGS) entry which is preliminary data.</text>
</comment>
<keyword evidence="3" id="KW-1185">Reference proteome</keyword>
<organism evidence="2 3">
    <name type="scientific">Actinomadura hallensis</name>
    <dbReference type="NCBI Taxonomy" id="337895"/>
    <lineage>
        <taxon>Bacteria</taxon>
        <taxon>Bacillati</taxon>
        <taxon>Actinomycetota</taxon>
        <taxon>Actinomycetes</taxon>
        <taxon>Streptosporangiales</taxon>
        <taxon>Thermomonosporaceae</taxon>
        <taxon>Actinomadura</taxon>
    </lineage>
</organism>
<evidence type="ECO:0000313" key="3">
    <source>
        <dbReference type="Proteomes" id="UP000316706"/>
    </source>
</evidence>
<gene>
    <name evidence="2" type="ORF">FHX41_2756</name>
</gene>
<reference evidence="2 3" key="1">
    <citation type="submission" date="2019-06" db="EMBL/GenBank/DDBJ databases">
        <title>Sequencing the genomes of 1000 actinobacteria strains.</title>
        <authorList>
            <person name="Klenk H.-P."/>
        </authorList>
    </citation>
    <scope>NUCLEOTIDE SEQUENCE [LARGE SCALE GENOMIC DNA]</scope>
    <source>
        <strain evidence="2 3">DSM 45043</strain>
    </source>
</reference>
<feature type="compositionally biased region" description="Pro residues" evidence="1">
    <location>
        <begin position="74"/>
        <end position="93"/>
    </location>
</feature>
<protein>
    <submittedName>
        <fullName evidence="2">Uncharacterized protein</fullName>
    </submittedName>
</protein>